<reference evidence="2 3" key="1">
    <citation type="journal article" date="2021" name="Plant Biotechnol. J.">
        <title>Multi-omics assisted identification of the key and species-specific regulatory components of drought-tolerant mechanisms in Gossypium stocksii.</title>
        <authorList>
            <person name="Yu D."/>
            <person name="Ke L."/>
            <person name="Zhang D."/>
            <person name="Wu Y."/>
            <person name="Sun Y."/>
            <person name="Mei J."/>
            <person name="Sun J."/>
            <person name="Sun Y."/>
        </authorList>
    </citation>
    <scope>NUCLEOTIDE SEQUENCE [LARGE SCALE GENOMIC DNA]</scope>
    <source>
        <strain evidence="3">cv. E1</strain>
        <tissue evidence="2">Leaf</tissue>
    </source>
</reference>
<dbReference type="OrthoDB" id="1002039at2759"/>
<dbReference type="AlphaFoldDB" id="A0A9D3V2B1"/>
<sequence length="99" mass="11491">MRKWAPNFRASKVSFDSVAVWVRVHELLIETMIQIFSQRLIGVWGVYCRSTTLSCQVRKESSSEKEAPNDPLEGKWSFNRRVSSKTKRDVKERTGKESV</sequence>
<proteinExistence type="predicted"/>
<gene>
    <name evidence="2" type="ORF">J1N35_030466</name>
</gene>
<evidence type="ECO:0000256" key="1">
    <source>
        <dbReference type="SAM" id="MobiDB-lite"/>
    </source>
</evidence>
<evidence type="ECO:0000313" key="2">
    <source>
        <dbReference type="EMBL" id="KAH1065479.1"/>
    </source>
</evidence>
<feature type="compositionally biased region" description="Basic and acidic residues" evidence="1">
    <location>
        <begin position="58"/>
        <end position="68"/>
    </location>
</feature>
<keyword evidence="3" id="KW-1185">Reference proteome</keyword>
<name>A0A9D3V2B1_9ROSI</name>
<protein>
    <recommendedName>
        <fullName evidence="4">DUF4283 domain-containing protein</fullName>
    </recommendedName>
</protein>
<dbReference type="EMBL" id="JAIQCV010000009">
    <property type="protein sequence ID" value="KAH1065479.1"/>
    <property type="molecule type" value="Genomic_DNA"/>
</dbReference>
<accession>A0A9D3V2B1</accession>
<feature type="region of interest" description="Disordered" evidence="1">
    <location>
        <begin position="58"/>
        <end position="99"/>
    </location>
</feature>
<dbReference type="Proteomes" id="UP000828251">
    <property type="component" value="Unassembled WGS sequence"/>
</dbReference>
<organism evidence="2 3">
    <name type="scientific">Gossypium stocksii</name>
    <dbReference type="NCBI Taxonomy" id="47602"/>
    <lineage>
        <taxon>Eukaryota</taxon>
        <taxon>Viridiplantae</taxon>
        <taxon>Streptophyta</taxon>
        <taxon>Embryophyta</taxon>
        <taxon>Tracheophyta</taxon>
        <taxon>Spermatophyta</taxon>
        <taxon>Magnoliopsida</taxon>
        <taxon>eudicotyledons</taxon>
        <taxon>Gunneridae</taxon>
        <taxon>Pentapetalae</taxon>
        <taxon>rosids</taxon>
        <taxon>malvids</taxon>
        <taxon>Malvales</taxon>
        <taxon>Malvaceae</taxon>
        <taxon>Malvoideae</taxon>
        <taxon>Gossypium</taxon>
    </lineage>
</organism>
<evidence type="ECO:0008006" key="4">
    <source>
        <dbReference type="Google" id="ProtNLM"/>
    </source>
</evidence>
<feature type="compositionally biased region" description="Basic and acidic residues" evidence="1">
    <location>
        <begin position="86"/>
        <end position="99"/>
    </location>
</feature>
<evidence type="ECO:0000313" key="3">
    <source>
        <dbReference type="Proteomes" id="UP000828251"/>
    </source>
</evidence>
<comment type="caution">
    <text evidence="2">The sequence shown here is derived from an EMBL/GenBank/DDBJ whole genome shotgun (WGS) entry which is preliminary data.</text>
</comment>